<feature type="compositionally biased region" description="Polar residues" evidence="1">
    <location>
        <begin position="107"/>
        <end position="118"/>
    </location>
</feature>
<evidence type="ECO:0000313" key="2">
    <source>
        <dbReference type="EMBL" id="CAE0491178.1"/>
    </source>
</evidence>
<feature type="compositionally biased region" description="Acidic residues" evidence="1">
    <location>
        <begin position="87"/>
        <end position="98"/>
    </location>
</feature>
<sequence length="354" mass="37988">MHSISQTTEAMRKRVAEASMLSLEVSKDRLQQAKSLRPGPDRQAAWRNKMLRKGGYEDVKMVQKQGSSLNRDEMATDSTMSSLNDASSDDDDDDENDVECIPPAPQSPSVLQQQTSPLESPRWKTATVAPYPDEDSGWHQLKVTGSDDIPDHLPRRASTVNTPRCLSSQRSHPPAGSRSPSLNIPAVPSIEGVLNRLNNVRFGSGSIDGGDSHGNSRRTTYSGGGGCSPKSVMFADGLLGADLALRQRSGMPSGLSSGCCSPSCHSPGRFRALPTSPTPGVPDHPMPRRLPRRAASQLVMSSRGAAGSLPTSQPGTIVSLQKPRRASMLQPGRADQERIDQARRDAMGSILGTF</sequence>
<proteinExistence type="predicted"/>
<feature type="region of interest" description="Disordered" evidence="1">
    <location>
        <begin position="29"/>
        <end position="184"/>
    </location>
</feature>
<name>A0A7S3QRR7_DUNTE</name>
<feature type="compositionally biased region" description="Polar residues" evidence="1">
    <location>
        <begin position="158"/>
        <end position="171"/>
    </location>
</feature>
<protein>
    <submittedName>
        <fullName evidence="2">Uncharacterized protein</fullName>
    </submittedName>
</protein>
<dbReference type="AlphaFoldDB" id="A0A7S3QRR7"/>
<accession>A0A7S3QRR7</accession>
<organism evidence="2">
    <name type="scientific">Dunaliella tertiolecta</name>
    <name type="common">Green alga</name>
    <dbReference type="NCBI Taxonomy" id="3047"/>
    <lineage>
        <taxon>Eukaryota</taxon>
        <taxon>Viridiplantae</taxon>
        <taxon>Chlorophyta</taxon>
        <taxon>core chlorophytes</taxon>
        <taxon>Chlorophyceae</taxon>
        <taxon>CS clade</taxon>
        <taxon>Chlamydomonadales</taxon>
        <taxon>Dunaliellaceae</taxon>
        <taxon>Dunaliella</taxon>
    </lineage>
</organism>
<feature type="region of interest" description="Disordered" evidence="1">
    <location>
        <begin position="204"/>
        <end position="225"/>
    </location>
</feature>
<reference evidence="2" key="1">
    <citation type="submission" date="2021-01" db="EMBL/GenBank/DDBJ databases">
        <authorList>
            <person name="Corre E."/>
            <person name="Pelletier E."/>
            <person name="Niang G."/>
            <person name="Scheremetjew M."/>
            <person name="Finn R."/>
            <person name="Kale V."/>
            <person name="Holt S."/>
            <person name="Cochrane G."/>
            <person name="Meng A."/>
            <person name="Brown T."/>
            <person name="Cohen L."/>
        </authorList>
    </citation>
    <scope>NUCLEOTIDE SEQUENCE</scope>
    <source>
        <strain evidence="2">CCMP1320</strain>
    </source>
</reference>
<evidence type="ECO:0000256" key="1">
    <source>
        <dbReference type="SAM" id="MobiDB-lite"/>
    </source>
</evidence>
<dbReference type="EMBL" id="HBIP01011164">
    <property type="protein sequence ID" value="CAE0491178.1"/>
    <property type="molecule type" value="Transcribed_RNA"/>
</dbReference>
<gene>
    <name evidence="2" type="ORF">DTER00134_LOCUS6251</name>
</gene>